<reference evidence="2 3" key="2">
    <citation type="submission" date="2024-07" db="EMBL/GenBank/DDBJ databases">
        <authorList>
            <person name="Akdeniz Z."/>
        </authorList>
    </citation>
    <scope>NUCLEOTIDE SEQUENCE [LARGE SCALE GENOMIC DNA]</scope>
</reference>
<gene>
    <name evidence="1" type="ORF">HINF_LOCUS36200</name>
    <name evidence="2" type="ORF">HINF_LOCUS43504</name>
</gene>
<reference evidence="1" key="1">
    <citation type="submission" date="2023-06" db="EMBL/GenBank/DDBJ databases">
        <authorList>
            <person name="Kurt Z."/>
        </authorList>
    </citation>
    <scope>NUCLEOTIDE SEQUENCE</scope>
</reference>
<organism evidence="1">
    <name type="scientific">Hexamita inflata</name>
    <dbReference type="NCBI Taxonomy" id="28002"/>
    <lineage>
        <taxon>Eukaryota</taxon>
        <taxon>Metamonada</taxon>
        <taxon>Diplomonadida</taxon>
        <taxon>Hexamitidae</taxon>
        <taxon>Hexamitinae</taxon>
        <taxon>Hexamita</taxon>
    </lineage>
</organism>
<dbReference type="EMBL" id="CATOUU010000789">
    <property type="protein sequence ID" value="CAI9948555.1"/>
    <property type="molecule type" value="Genomic_DNA"/>
</dbReference>
<sequence length="129" mass="14710">MRQGYLRPISQVVCVPVLVSSIPIHGYQDCQRYECDERIQRQKKHVAKFPRVEYTASGYQKTSINQNQVPQDLVCLCCRCNCGANTAHKYLNPNGKIANITTVNTMLKTRVEVNDISQLYSFVCVLKLI</sequence>
<name>A0AA86PY69_9EUKA</name>
<evidence type="ECO:0000313" key="1">
    <source>
        <dbReference type="EMBL" id="CAI9948555.1"/>
    </source>
</evidence>
<keyword evidence="3" id="KW-1185">Reference proteome</keyword>
<dbReference type="EMBL" id="CAXDID020000181">
    <property type="protein sequence ID" value="CAL6049650.1"/>
    <property type="molecule type" value="Genomic_DNA"/>
</dbReference>
<dbReference type="AlphaFoldDB" id="A0AA86PY69"/>
<evidence type="ECO:0000313" key="2">
    <source>
        <dbReference type="EMBL" id="CAL6049650.1"/>
    </source>
</evidence>
<dbReference type="Proteomes" id="UP001642409">
    <property type="component" value="Unassembled WGS sequence"/>
</dbReference>
<proteinExistence type="predicted"/>
<accession>A0AA86PY69</accession>
<protein>
    <submittedName>
        <fullName evidence="2">Hypothetical_protein</fullName>
    </submittedName>
</protein>
<evidence type="ECO:0000313" key="3">
    <source>
        <dbReference type="Proteomes" id="UP001642409"/>
    </source>
</evidence>
<comment type="caution">
    <text evidence="1">The sequence shown here is derived from an EMBL/GenBank/DDBJ whole genome shotgun (WGS) entry which is preliminary data.</text>
</comment>